<feature type="domain" description="E2F/DP family winged-helix DNA-binding" evidence="8">
    <location>
        <begin position="59"/>
        <end position="124"/>
    </location>
</feature>
<keyword evidence="10" id="KW-1185">Reference proteome</keyword>
<keyword evidence="5" id="KW-0539">Nucleus</keyword>
<evidence type="ECO:0000256" key="4">
    <source>
        <dbReference type="ARBA" id="ARBA00023163"/>
    </source>
</evidence>
<dbReference type="FunFam" id="1.10.10.10:FF:000008">
    <property type="entry name" value="E2F transcription factor 1"/>
    <property type="match status" value="1"/>
</dbReference>
<keyword evidence="2 5" id="KW-0805">Transcription regulation</keyword>
<dbReference type="PANTHER" id="PTHR12081:SF18">
    <property type="entry name" value="TRANSCRIPTION FACTOR E2F2-RELATED"/>
    <property type="match status" value="1"/>
</dbReference>
<name>A0A9N8VK75_9GLOM</name>
<feature type="compositionally biased region" description="Low complexity" evidence="7">
    <location>
        <begin position="319"/>
        <end position="333"/>
    </location>
</feature>
<feature type="region of interest" description="Disordered" evidence="7">
    <location>
        <begin position="37"/>
        <end position="56"/>
    </location>
</feature>
<feature type="compositionally biased region" description="Low complexity" evidence="7">
    <location>
        <begin position="263"/>
        <end position="289"/>
    </location>
</feature>
<sequence>MSKDHRTNIRREVAKAMLSAPVRANTYPQMRRKAYTKRQSLDLTPDGPSQTPPTVTSCRYDSSLGLLTKKFVCLLKESKDGDLDLNKAATALKVQKRRIYDITNVLEGICLIEKNSKNHVRWKGPPQQSVMGLRTDYKKRIEELKKANADLGLQKQQLEKASETIESDIKAIFENEQTRRLAVVYQSDVENVTSPRDELVIAINTSNRAELQIPDPVEVDQPNQQGYKVHVYEPPNDTVNIYNLTSSCSTNSSLFAPSPPSPFSSSPSSVSSFSSPSSSPSFTPPSSHLSLPISTSPLPTTYPYALPSPQYPSRTNVTSHNSHSNNNQHNSGSLLPINSNRRVSNSIILPPPYIPYGQTTPMSTPPGEDYDMSNCTSEEEEDYCRRELCIKDGYTHSHNGQQQQQTSHGCEDVRGYNHDNVRVYSYRPNTDNYCYYRQHSFDDVETSNRLKEYDFAYARQNSRDLLRFDDYHYQRRVTEFRMC</sequence>
<dbReference type="GO" id="GO:0000978">
    <property type="term" value="F:RNA polymerase II cis-regulatory region sequence-specific DNA binding"/>
    <property type="evidence" value="ECO:0007669"/>
    <property type="project" value="InterPro"/>
</dbReference>
<dbReference type="PANTHER" id="PTHR12081">
    <property type="entry name" value="TRANSCRIPTION FACTOR E2F"/>
    <property type="match status" value="1"/>
</dbReference>
<evidence type="ECO:0000313" key="10">
    <source>
        <dbReference type="Proteomes" id="UP000789572"/>
    </source>
</evidence>
<gene>
    <name evidence="9" type="ORF">POCULU_LOCUS40</name>
</gene>
<dbReference type="InterPro" id="IPR036388">
    <property type="entry name" value="WH-like_DNA-bd_sf"/>
</dbReference>
<dbReference type="EMBL" id="CAJVPJ010000002">
    <property type="protein sequence ID" value="CAG8451254.1"/>
    <property type="molecule type" value="Genomic_DNA"/>
</dbReference>
<keyword evidence="6" id="KW-0175">Coiled coil</keyword>
<dbReference type="InterPro" id="IPR037241">
    <property type="entry name" value="E2F-DP_heterodim"/>
</dbReference>
<dbReference type="GO" id="GO:0000981">
    <property type="term" value="F:DNA-binding transcription factor activity, RNA polymerase II-specific"/>
    <property type="evidence" value="ECO:0007669"/>
    <property type="project" value="TreeGrafter"/>
</dbReference>
<feature type="coiled-coil region" evidence="6">
    <location>
        <begin position="134"/>
        <end position="164"/>
    </location>
</feature>
<evidence type="ECO:0000256" key="2">
    <source>
        <dbReference type="ARBA" id="ARBA00023015"/>
    </source>
</evidence>
<dbReference type="SUPFAM" id="SSF144074">
    <property type="entry name" value="E2F-DP heterodimerization region"/>
    <property type="match status" value="1"/>
</dbReference>
<dbReference type="SMART" id="SM01372">
    <property type="entry name" value="E2F_TDP"/>
    <property type="match status" value="1"/>
</dbReference>
<dbReference type="InterPro" id="IPR015633">
    <property type="entry name" value="E2F"/>
</dbReference>
<dbReference type="GO" id="GO:0090575">
    <property type="term" value="C:RNA polymerase II transcription regulator complex"/>
    <property type="evidence" value="ECO:0007669"/>
    <property type="project" value="TreeGrafter"/>
</dbReference>
<proteinExistence type="inferred from homology"/>
<comment type="subcellular location">
    <subcellularLocation>
        <location evidence="5">Nucleus</location>
    </subcellularLocation>
</comment>
<reference evidence="9" key="1">
    <citation type="submission" date="2021-06" db="EMBL/GenBank/DDBJ databases">
        <authorList>
            <person name="Kallberg Y."/>
            <person name="Tangrot J."/>
            <person name="Rosling A."/>
        </authorList>
    </citation>
    <scope>NUCLEOTIDE SEQUENCE</scope>
    <source>
        <strain evidence="9">IA702</strain>
    </source>
</reference>
<evidence type="ECO:0000256" key="3">
    <source>
        <dbReference type="ARBA" id="ARBA00023125"/>
    </source>
</evidence>
<evidence type="ECO:0000256" key="7">
    <source>
        <dbReference type="SAM" id="MobiDB-lite"/>
    </source>
</evidence>
<dbReference type="Pfam" id="PF02319">
    <property type="entry name" value="WHD_E2F_TDP"/>
    <property type="match status" value="1"/>
</dbReference>
<evidence type="ECO:0000313" key="9">
    <source>
        <dbReference type="EMBL" id="CAG8451254.1"/>
    </source>
</evidence>
<evidence type="ECO:0000259" key="8">
    <source>
        <dbReference type="SMART" id="SM01372"/>
    </source>
</evidence>
<dbReference type="Proteomes" id="UP000789572">
    <property type="component" value="Unassembled WGS sequence"/>
</dbReference>
<keyword evidence="4 5" id="KW-0804">Transcription</keyword>
<dbReference type="Gene3D" id="6.10.250.540">
    <property type="match status" value="1"/>
</dbReference>
<evidence type="ECO:0000256" key="1">
    <source>
        <dbReference type="ARBA" id="ARBA00010940"/>
    </source>
</evidence>
<organism evidence="9 10">
    <name type="scientific">Paraglomus occultum</name>
    <dbReference type="NCBI Taxonomy" id="144539"/>
    <lineage>
        <taxon>Eukaryota</taxon>
        <taxon>Fungi</taxon>
        <taxon>Fungi incertae sedis</taxon>
        <taxon>Mucoromycota</taxon>
        <taxon>Glomeromycotina</taxon>
        <taxon>Glomeromycetes</taxon>
        <taxon>Paraglomerales</taxon>
        <taxon>Paraglomeraceae</taxon>
        <taxon>Paraglomus</taxon>
    </lineage>
</organism>
<feature type="region of interest" description="Disordered" evidence="7">
    <location>
        <begin position="253"/>
        <end position="289"/>
    </location>
</feature>
<accession>A0A9N8VK75</accession>
<evidence type="ECO:0000256" key="5">
    <source>
        <dbReference type="RuleBase" id="RU003796"/>
    </source>
</evidence>
<dbReference type="SUPFAM" id="SSF46785">
    <property type="entry name" value="Winged helix' DNA-binding domain"/>
    <property type="match status" value="1"/>
</dbReference>
<evidence type="ECO:0000256" key="6">
    <source>
        <dbReference type="SAM" id="Coils"/>
    </source>
</evidence>
<comment type="similarity">
    <text evidence="1 5">Belongs to the E2F/DP family.</text>
</comment>
<dbReference type="OrthoDB" id="1743261at2759"/>
<dbReference type="Gene3D" id="1.10.10.10">
    <property type="entry name" value="Winged helix-like DNA-binding domain superfamily/Winged helix DNA-binding domain"/>
    <property type="match status" value="1"/>
</dbReference>
<feature type="region of interest" description="Disordered" evidence="7">
    <location>
        <begin position="301"/>
        <end position="338"/>
    </location>
</feature>
<protein>
    <submittedName>
        <fullName evidence="9">6546_t:CDS:1</fullName>
    </submittedName>
</protein>
<dbReference type="InterPro" id="IPR036390">
    <property type="entry name" value="WH_DNA-bd_sf"/>
</dbReference>
<dbReference type="InterPro" id="IPR003316">
    <property type="entry name" value="E2F_WHTH_DNA-bd_dom"/>
</dbReference>
<dbReference type="AlphaFoldDB" id="A0A9N8VK75"/>
<comment type="caution">
    <text evidence="9">The sequence shown here is derived from an EMBL/GenBank/DDBJ whole genome shotgun (WGS) entry which is preliminary data.</text>
</comment>
<keyword evidence="3 5" id="KW-0238">DNA-binding</keyword>